<evidence type="ECO:0008006" key="6">
    <source>
        <dbReference type="Google" id="ProtNLM"/>
    </source>
</evidence>
<dbReference type="PANTHER" id="PTHR47723">
    <property type="entry name" value="OS05G0353850 PROTEIN"/>
    <property type="match status" value="1"/>
</dbReference>
<feature type="domain" description="RNase H type-1" evidence="2">
    <location>
        <begin position="231"/>
        <end position="347"/>
    </location>
</feature>
<dbReference type="Pfam" id="PF13966">
    <property type="entry name" value="zf-RVT"/>
    <property type="match status" value="1"/>
</dbReference>
<dbReference type="InterPro" id="IPR036397">
    <property type="entry name" value="RNaseH_sf"/>
</dbReference>
<gene>
    <name evidence="4" type="ORF">RDI58_024751</name>
</gene>
<keyword evidence="1" id="KW-0812">Transmembrane</keyword>
<organism evidence="4 5">
    <name type="scientific">Solanum bulbocastanum</name>
    <name type="common">Wild potato</name>
    <dbReference type="NCBI Taxonomy" id="147425"/>
    <lineage>
        <taxon>Eukaryota</taxon>
        <taxon>Viridiplantae</taxon>
        <taxon>Streptophyta</taxon>
        <taxon>Embryophyta</taxon>
        <taxon>Tracheophyta</taxon>
        <taxon>Spermatophyta</taxon>
        <taxon>Magnoliopsida</taxon>
        <taxon>eudicotyledons</taxon>
        <taxon>Gunneridae</taxon>
        <taxon>Pentapetalae</taxon>
        <taxon>asterids</taxon>
        <taxon>lamiids</taxon>
        <taxon>Solanales</taxon>
        <taxon>Solanaceae</taxon>
        <taxon>Solanoideae</taxon>
        <taxon>Solaneae</taxon>
        <taxon>Solanum</taxon>
    </lineage>
</organism>
<dbReference type="InterPro" id="IPR002156">
    <property type="entry name" value="RNaseH_domain"/>
</dbReference>
<accession>A0AAN8Y5Y0</accession>
<dbReference type="EMBL" id="JBANQN010000010">
    <property type="protein sequence ID" value="KAK6778033.1"/>
    <property type="molecule type" value="Genomic_DNA"/>
</dbReference>
<dbReference type="GO" id="GO:0003676">
    <property type="term" value="F:nucleic acid binding"/>
    <property type="evidence" value="ECO:0007669"/>
    <property type="project" value="InterPro"/>
</dbReference>
<evidence type="ECO:0000259" key="3">
    <source>
        <dbReference type="Pfam" id="PF13966"/>
    </source>
</evidence>
<feature type="transmembrane region" description="Helical" evidence="1">
    <location>
        <begin position="344"/>
        <end position="365"/>
    </location>
</feature>
<evidence type="ECO:0000313" key="5">
    <source>
        <dbReference type="Proteomes" id="UP001371456"/>
    </source>
</evidence>
<sequence>MASIDSVYFPRFANSFDHISWGSTETGAFSVKSCFTELKKLTNLELRLNSTTNVDFSWIWGMHLPPMLKQFLWLLSHGRLPTSSFLHSINIIQSPLGVLCDLRVEETCAHLFLLCPKLAPLWSELGITQQIDSFGASPLLEIPIWLSSFVKLLVGRFIHRIPASTFFPFCLWAIWLARNKYIFERHPFSVTPSSIANVAGEYWFMDPKPNRSSVHMYVKWNPFANSNIMLNTDSGFDSASGLSTLGGVFRNSIGDWMLGFTGTCPTSKPLETEMRALLLGLTLALQYEMMHLEINIDSLQLVHLLNSPLFHDSPLLIDCRYLLRRMGDPRVSHVYREQNKLADALVAVAITTTWWIITLFCFGTLQHPRQIFCGQTRMESCIVEECRLRSTPVG</sequence>
<name>A0AAN8Y5Y0_SOLBU</name>
<dbReference type="InterPro" id="IPR026960">
    <property type="entry name" value="RVT-Znf"/>
</dbReference>
<evidence type="ECO:0000256" key="1">
    <source>
        <dbReference type="SAM" id="Phobius"/>
    </source>
</evidence>
<proteinExistence type="predicted"/>
<dbReference type="Proteomes" id="UP001371456">
    <property type="component" value="Unassembled WGS sequence"/>
</dbReference>
<evidence type="ECO:0000313" key="4">
    <source>
        <dbReference type="EMBL" id="KAK6778033.1"/>
    </source>
</evidence>
<dbReference type="GO" id="GO:0004523">
    <property type="term" value="F:RNA-DNA hybrid ribonuclease activity"/>
    <property type="evidence" value="ECO:0007669"/>
    <property type="project" value="InterPro"/>
</dbReference>
<keyword evidence="1" id="KW-1133">Transmembrane helix</keyword>
<dbReference type="Gene3D" id="3.30.420.10">
    <property type="entry name" value="Ribonuclease H-like superfamily/Ribonuclease H"/>
    <property type="match status" value="1"/>
</dbReference>
<dbReference type="Pfam" id="PF13456">
    <property type="entry name" value="RVT_3"/>
    <property type="match status" value="1"/>
</dbReference>
<evidence type="ECO:0000259" key="2">
    <source>
        <dbReference type="Pfam" id="PF13456"/>
    </source>
</evidence>
<dbReference type="SUPFAM" id="SSF53098">
    <property type="entry name" value="Ribonuclease H-like"/>
    <property type="match status" value="1"/>
</dbReference>
<dbReference type="InterPro" id="IPR012337">
    <property type="entry name" value="RNaseH-like_sf"/>
</dbReference>
<feature type="domain" description="Reverse transcriptase zinc-binding" evidence="3">
    <location>
        <begin position="29"/>
        <end position="122"/>
    </location>
</feature>
<dbReference type="AlphaFoldDB" id="A0AAN8Y5Y0"/>
<dbReference type="InterPro" id="IPR053151">
    <property type="entry name" value="RNase_H-like"/>
</dbReference>
<keyword evidence="1" id="KW-0472">Membrane</keyword>
<comment type="caution">
    <text evidence="4">The sequence shown here is derived from an EMBL/GenBank/DDBJ whole genome shotgun (WGS) entry which is preliminary data.</text>
</comment>
<dbReference type="CDD" id="cd06222">
    <property type="entry name" value="RNase_H_like"/>
    <property type="match status" value="1"/>
</dbReference>
<dbReference type="PANTHER" id="PTHR47723:SF19">
    <property type="entry name" value="POLYNUCLEOTIDYL TRANSFERASE, RIBONUCLEASE H-LIKE SUPERFAMILY PROTEIN"/>
    <property type="match status" value="1"/>
</dbReference>
<dbReference type="InterPro" id="IPR044730">
    <property type="entry name" value="RNase_H-like_dom_plant"/>
</dbReference>
<feature type="transmembrane region" description="Helical" evidence="1">
    <location>
        <begin position="157"/>
        <end position="177"/>
    </location>
</feature>
<protein>
    <recommendedName>
        <fullName evidence="6">RNase H type-1 domain-containing protein</fullName>
    </recommendedName>
</protein>
<reference evidence="4 5" key="1">
    <citation type="submission" date="2024-02" db="EMBL/GenBank/DDBJ databases">
        <title>de novo genome assembly of Solanum bulbocastanum strain 11H21.</title>
        <authorList>
            <person name="Hosaka A.J."/>
        </authorList>
    </citation>
    <scope>NUCLEOTIDE SEQUENCE [LARGE SCALE GENOMIC DNA]</scope>
    <source>
        <tissue evidence="4">Young leaves</tissue>
    </source>
</reference>
<keyword evidence="5" id="KW-1185">Reference proteome</keyword>